<dbReference type="VEuPathDB" id="AmoebaDB:DDB_G0277921"/>
<dbReference type="HOGENOM" id="CLU_938202_0_0_1"/>
<dbReference type="Proteomes" id="UP000002195">
    <property type="component" value="Unassembled WGS sequence"/>
</dbReference>
<dbReference type="KEGG" id="ddi:DDB_G0277921"/>
<feature type="transmembrane region" description="Helical" evidence="1">
    <location>
        <begin position="39"/>
        <end position="64"/>
    </location>
</feature>
<dbReference type="InParanoid" id="Q54YR6"/>
<dbReference type="OMA" id="AEYLTIC"/>
<organism evidence="2 3">
    <name type="scientific">Dictyostelium discoideum</name>
    <name type="common">Social amoeba</name>
    <dbReference type="NCBI Taxonomy" id="44689"/>
    <lineage>
        <taxon>Eukaryota</taxon>
        <taxon>Amoebozoa</taxon>
        <taxon>Evosea</taxon>
        <taxon>Eumycetozoa</taxon>
        <taxon>Dictyostelia</taxon>
        <taxon>Dictyosteliales</taxon>
        <taxon>Dictyosteliaceae</taxon>
        <taxon>Dictyostelium</taxon>
    </lineage>
</organism>
<protein>
    <submittedName>
        <fullName evidence="2">Transmembrane protein</fullName>
    </submittedName>
</protein>
<dbReference type="GeneID" id="8621344"/>
<dbReference type="AlphaFoldDB" id="Q54YR6"/>
<dbReference type="EMBL" id="AAFI02000023">
    <property type="protein sequence ID" value="EAL68133.2"/>
    <property type="molecule type" value="Genomic_DNA"/>
</dbReference>
<sequence length="297" mass="35130">MDEEVRVGFQTNYFAPPNLPPLTPEEEEENRVSRKIEVIAHYVLVFVLLSIIGFYVFFISTILVDKYLTNSKFFHYEYPYSNEVDKNRALYRAEYLTICNLDDIPFEFYYIKKKSNNSTNKFKNVEISQSNGPNINCVTMAKFKGKTSIKIFDRFKFDKIKDGDIGVVRSLKNEEFKEFIKKKDNNNNNNKQDKSNMVRSFISIFTHRYRETIDNNRIMKHSIVFDHKQGSKIILKNFNDETFKMVVKEKKDSLIEDDILKSGYLNIPYIAKKNNIKKSVNSGKLKKYKNWLNKLFI</sequence>
<keyword evidence="1" id="KW-1133">Transmembrane helix</keyword>
<dbReference type="RefSeq" id="XP_642136.2">
    <property type="nucleotide sequence ID" value="XM_637044.2"/>
</dbReference>
<name>Q54YR6_DICDI</name>
<dbReference type="FunCoup" id="Q54YR6">
    <property type="interactions" value="877"/>
</dbReference>
<keyword evidence="1 2" id="KW-0812">Transmembrane</keyword>
<gene>
    <name evidence="2" type="primary">sigE</name>
    <name evidence="2" type="ORF">DDB_G0277921</name>
</gene>
<keyword evidence="1" id="KW-0472">Membrane</keyword>
<evidence type="ECO:0000313" key="2">
    <source>
        <dbReference type="EMBL" id="EAL68133.2"/>
    </source>
</evidence>
<dbReference type="dictyBase" id="DDB_G0277921">
    <property type="gene designation" value="sigE"/>
</dbReference>
<evidence type="ECO:0000256" key="1">
    <source>
        <dbReference type="SAM" id="Phobius"/>
    </source>
</evidence>
<dbReference type="PaxDb" id="44689-DDB0220115"/>
<dbReference type="eggNOG" id="ENOG502RI80">
    <property type="taxonomic scope" value="Eukaryota"/>
</dbReference>
<comment type="caution">
    <text evidence="2">The sequence shown here is derived from an EMBL/GenBank/DDBJ whole genome shotgun (WGS) entry which is preliminary data.</text>
</comment>
<accession>Q54YR6</accession>
<reference evidence="2 3" key="1">
    <citation type="journal article" date="2005" name="Nature">
        <title>The genome of the social amoeba Dictyostelium discoideum.</title>
        <authorList>
            <consortium name="The Dictyostelium discoideum Sequencing Consortium"/>
            <person name="Eichinger L."/>
            <person name="Pachebat J.A."/>
            <person name="Glockner G."/>
            <person name="Rajandream M.A."/>
            <person name="Sucgang R."/>
            <person name="Berriman M."/>
            <person name="Song J."/>
            <person name="Olsen R."/>
            <person name="Szafranski K."/>
            <person name="Xu Q."/>
            <person name="Tunggal B."/>
            <person name="Kummerfeld S."/>
            <person name="Madera M."/>
            <person name="Konfortov B.A."/>
            <person name="Rivero F."/>
            <person name="Bankier A.T."/>
            <person name="Lehmann R."/>
            <person name="Hamlin N."/>
            <person name="Davies R."/>
            <person name="Gaudet P."/>
            <person name="Fey P."/>
            <person name="Pilcher K."/>
            <person name="Chen G."/>
            <person name="Saunders D."/>
            <person name="Sodergren E."/>
            <person name="Davis P."/>
            <person name="Kerhornou A."/>
            <person name="Nie X."/>
            <person name="Hall N."/>
            <person name="Anjard C."/>
            <person name="Hemphill L."/>
            <person name="Bason N."/>
            <person name="Farbrother P."/>
            <person name="Desany B."/>
            <person name="Just E."/>
            <person name="Morio T."/>
            <person name="Rost R."/>
            <person name="Churcher C."/>
            <person name="Cooper J."/>
            <person name="Haydock S."/>
            <person name="van Driessche N."/>
            <person name="Cronin A."/>
            <person name="Goodhead I."/>
            <person name="Muzny D."/>
            <person name="Mourier T."/>
            <person name="Pain A."/>
            <person name="Lu M."/>
            <person name="Harper D."/>
            <person name="Lindsay R."/>
            <person name="Hauser H."/>
            <person name="James K."/>
            <person name="Quiles M."/>
            <person name="Madan Babu M."/>
            <person name="Saito T."/>
            <person name="Buchrieser C."/>
            <person name="Wardroper A."/>
            <person name="Felder M."/>
            <person name="Thangavelu M."/>
            <person name="Johnson D."/>
            <person name="Knights A."/>
            <person name="Loulseged H."/>
            <person name="Mungall K."/>
            <person name="Oliver K."/>
            <person name="Price C."/>
            <person name="Quail M.A."/>
            <person name="Urushihara H."/>
            <person name="Hernandez J."/>
            <person name="Rabbinowitsch E."/>
            <person name="Steffen D."/>
            <person name="Sanders M."/>
            <person name="Ma J."/>
            <person name="Kohara Y."/>
            <person name="Sharp S."/>
            <person name="Simmonds M."/>
            <person name="Spiegler S."/>
            <person name="Tivey A."/>
            <person name="Sugano S."/>
            <person name="White B."/>
            <person name="Walker D."/>
            <person name="Woodward J."/>
            <person name="Winckler T."/>
            <person name="Tanaka Y."/>
            <person name="Shaulsky G."/>
            <person name="Schleicher M."/>
            <person name="Weinstock G."/>
            <person name="Rosenthal A."/>
            <person name="Cox E.C."/>
            <person name="Chisholm R.L."/>
            <person name="Gibbs R."/>
            <person name="Loomis W.F."/>
            <person name="Platzer M."/>
            <person name="Kay R.R."/>
            <person name="Williams J."/>
            <person name="Dear P.H."/>
            <person name="Noegel A.A."/>
            <person name="Barrell B."/>
            <person name="Kuspa A."/>
        </authorList>
    </citation>
    <scope>NUCLEOTIDE SEQUENCE [LARGE SCALE GENOMIC DNA]</scope>
    <source>
        <strain evidence="2 3">AX4</strain>
    </source>
</reference>
<evidence type="ECO:0000313" key="3">
    <source>
        <dbReference type="Proteomes" id="UP000002195"/>
    </source>
</evidence>
<keyword evidence="3" id="KW-1185">Reference proteome</keyword>
<proteinExistence type="predicted"/>